<dbReference type="Pfam" id="PF06985">
    <property type="entry name" value="HET"/>
    <property type="match status" value="1"/>
</dbReference>
<dbReference type="Proteomes" id="UP000193144">
    <property type="component" value="Unassembled WGS sequence"/>
</dbReference>
<reference evidence="2 3" key="1">
    <citation type="submission" date="2016-07" db="EMBL/GenBank/DDBJ databases">
        <title>Pervasive Adenine N6-methylation of Active Genes in Fungi.</title>
        <authorList>
            <consortium name="DOE Joint Genome Institute"/>
            <person name="Mondo S.J."/>
            <person name="Dannebaum R.O."/>
            <person name="Kuo R.C."/>
            <person name="Labutti K."/>
            <person name="Haridas S."/>
            <person name="Kuo A."/>
            <person name="Salamov A."/>
            <person name="Ahrendt S.R."/>
            <person name="Lipzen A."/>
            <person name="Sullivan W."/>
            <person name="Andreopoulos W.B."/>
            <person name="Clum A."/>
            <person name="Lindquist E."/>
            <person name="Daum C."/>
            <person name="Ramamoorthy G.K."/>
            <person name="Gryganskyi A."/>
            <person name="Culley D."/>
            <person name="Magnuson J.K."/>
            <person name="James T.Y."/>
            <person name="O'Malley M.A."/>
            <person name="Stajich J.E."/>
            <person name="Spatafora J.W."/>
            <person name="Visel A."/>
            <person name="Grigoriev I.V."/>
        </authorList>
    </citation>
    <scope>NUCLEOTIDE SEQUENCE [LARGE SCALE GENOMIC DNA]</scope>
    <source>
        <strain evidence="2 3">CBS 115471</strain>
    </source>
</reference>
<gene>
    <name evidence="2" type="ORF">BCR34DRAFT_627959</name>
</gene>
<proteinExistence type="predicted"/>
<dbReference type="AlphaFoldDB" id="A0A1Y1YQY6"/>
<evidence type="ECO:0000313" key="2">
    <source>
        <dbReference type="EMBL" id="ORY00448.1"/>
    </source>
</evidence>
<dbReference type="InterPro" id="IPR010730">
    <property type="entry name" value="HET"/>
</dbReference>
<evidence type="ECO:0000313" key="3">
    <source>
        <dbReference type="Proteomes" id="UP000193144"/>
    </source>
</evidence>
<feature type="domain" description="Heterokaryon incompatibility" evidence="1">
    <location>
        <begin position="15"/>
        <end position="107"/>
    </location>
</feature>
<dbReference type="OrthoDB" id="674604at2759"/>
<comment type="caution">
    <text evidence="2">The sequence shown here is derived from an EMBL/GenBank/DDBJ whole genome shotgun (WGS) entry which is preliminary data.</text>
</comment>
<dbReference type="STRING" id="1231657.A0A1Y1YQY6"/>
<name>A0A1Y1YQY6_9PLEO</name>
<dbReference type="EMBL" id="MCFA01000183">
    <property type="protein sequence ID" value="ORY00448.1"/>
    <property type="molecule type" value="Genomic_DNA"/>
</dbReference>
<evidence type="ECO:0000259" key="1">
    <source>
        <dbReference type="Pfam" id="PF06985"/>
    </source>
</evidence>
<dbReference type="PANTHER" id="PTHR10622">
    <property type="entry name" value="HET DOMAIN-CONTAINING PROTEIN"/>
    <property type="match status" value="1"/>
</dbReference>
<accession>A0A1Y1YQY6</accession>
<organism evidence="2 3">
    <name type="scientific">Clohesyomyces aquaticus</name>
    <dbReference type="NCBI Taxonomy" id="1231657"/>
    <lineage>
        <taxon>Eukaryota</taxon>
        <taxon>Fungi</taxon>
        <taxon>Dikarya</taxon>
        <taxon>Ascomycota</taxon>
        <taxon>Pezizomycotina</taxon>
        <taxon>Dothideomycetes</taxon>
        <taxon>Pleosporomycetidae</taxon>
        <taxon>Pleosporales</taxon>
        <taxon>Lindgomycetaceae</taxon>
        <taxon>Clohesyomyces</taxon>
    </lineage>
</organism>
<protein>
    <submittedName>
        <fullName evidence="2">Heterokaryon incompatibility</fullName>
    </submittedName>
</protein>
<dbReference type="PANTHER" id="PTHR10622:SF11">
    <property type="entry name" value="HET-DOMAIN-CONTAINING PROTEIN"/>
    <property type="match status" value="1"/>
</dbReference>
<sequence length="152" mass="17254">MLSLVERGGTNIPAYAILSHTWGAAAEEVSYQDVVNNRGKEKAGYNKLIFCRNQAEKDGLSYFWIDTCCIDNTSSAELSEALTSMFRWYEDSAQCHVYLSDVSTSKRKADYDVFDSTWGSAFRTSRWFSRGWTLQELLPRTESGSFPRRAAC</sequence>
<keyword evidence="3" id="KW-1185">Reference proteome</keyword>